<dbReference type="GO" id="GO:0016757">
    <property type="term" value="F:glycosyltransferase activity"/>
    <property type="evidence" value="ECO:0007669"/>
    <property type="project" value="UniProtKB-KW"/>
</dbReference>
<dbReference type="Pfam" id="PF13692">
    <property type="entry name" value="Glyco_trans_1_4"/>
    <property type="match status" value="1"/>
</dbReference>
<proteinExistence type="predicted"/>
<evidence type="ECO:0000313" key="2">
    <source>
        <dbReference type="EMBL" id="NWJ44854.1"/>
    </source>
</evidence>
<evidence type="ECO:0000313" key="3">
    <source>
        <dbReference type="EMBL" id="WJW66736.1"/>
    </source>
</evidence>
<dbReference type="Proteomes" id="UP000521676">
    <property type="component" value="Unassembled WGS sequence"/>
</dbReference>
<reference evidence="2 4" key="1">
    <citation type="submission" date="2020-06" db="EMBL/GenBank/DDBJ databases">
        <title>Anoxygenic phototrophic Chloroflexota member uses a Type I reaction center.</title>
        <authorList>
            <person name="Tsuji J.M."/>
            <person name="Shaw N.A."/>
            <person name="Nagashima S."/>
            <person name="Venkiteswaran J."/>
            <person name="Schiff S.L."/>
            <person name="Hanada S."/>
            <person name="Tank M."/>
            <person name="Neufeld J.D."/>
        </authorList>
    </citation>
    <scope>NUCLEOTIDE SEQUENCE [LARGE SCALE GENOMIC DNA]</scope>
    <source>
        <strain evidence="2">L227-S17</strain>
    </source>
</reference>
<dbReference type="PANTHER" id="PTHR12526">
    <property type="entry name" value="GLYCOSYLTRANSFERASE"/>
    <property type="match status" value="1"/>
</dbReference>
<keyword evidence="5" id="KW-1185">Reference proteome</keyword>
<dbReference type="Pfam" id="PF13579">
    <property type="entry name" value="Glyco_trans_4_4"/>
    <property type="match status" value="1"/>
</dbReference>
<keyword evidence="3" id="KW-0328">Glycosyltransferase</keyword>
<dbReference type="PANTHER" id="PTHR12526:SF600">
    <property type="entry name" value="GLYCOSYL TRANSFERASE GROUP 1"/>
    <property type="match status" value="1"/>
</dbReference>
<dbReference type="Proteomes" id="UP001431572">
    <property type="component" value="Chromosome 1"/>
</dbReference>
<feature type="domain" description="Glycosyltransferase subfamily 4-like N-terminal" evidence="1">
    <location>
        <begin position="17"/>
        <end position="182"/>
    </location>
</feature>
<accession>A0A8T7LS57</accession>
<dbReference type="AlphaFoldDB" id="A0A8T7LS57"/>
<dbReference type="Gene3D" id="3.40.50.2000">
    <property type="entry name" value="Glycogen Phosphorylase B"/>
    <property type="match status" value="2"/>
</dbReference>
<protein>
    <submittedName>
        <fullName evidence="2">Glycosyltransferase</fullName>
        <ecNumber evidence="3">2.4.-.-</ecNumber>
    </submittedName>
</protein>
<evidence type="ECO:0000259" key="1">
    <source>
        <dbReference type="Pfam" id="PF13579"/>
    </source>
</evidence>
<sequence>MLRISLIAPFGLKHKGTASARILPLAEALAERGHLVRVCVPPWDDPEPSLPSFARCNGVELVTVSLRPAPLALQLPRRLGQTALAFKPDVIHVFKPKAYSGLTALLFSLRGKPFVLDTDDWEGAGGWNDINPYSLLQKRLFAWQERDLPRRAAAVTVASRTLQTQVWGFGVARDKVFYLPNGVSPTKYAGWQGAKAEEATQRWQAKLGLEGKTVLLAYTRFAEFKAPRLLEIVRRTLDLLPPAQAENTRLLVVGGGFFGEEKGLHELAQHYGLSGKVIVTGQAAWEDLPGLLRCGDVALYPFDDTLINRARCSVKFLELLLAERPVVTEAVGQQSEYLREGEGGHLVAPGDTAAFAAAAAQLLQLSPESRHELGAIAARRLYSEFSWSKLVEQAEAAYTATARS</sequence>
<name>A0A8T7LS57_9CHLR</name>
<dbReference type="EMBL" id="JACATZ010000001">
    <property type="protein sequence ID" value="NWJ44854.1"/>
    <property type="molecule type" value="Genomic_DNA"/>
</dbReference>
<dbReference type="EC" id="2.4.-.-" evidence="3"/>
<dbReference type="RefSeq" id="WP_341468628.1">
    <property type="nucleotide sequence ID" value="NZ_CP128399.1"/>
</dbReference>
<evidence type="ECO:0000313" key="4">
    <source>
        <dbReference type="Proteomes" id="UP000521676"/>
    </source>
</evidence>
<dbReference type="SUPFAM" id="SSF53756">
    <property type="entry name" value="UDP-Glycosyltransferase/glycogen phosphorylase"/>
    <property type="match status" value="1"/>
</dbReference>
<dbReference type="EMBL" id="CP128399">
    <property type="protein sequence ID" value="WJW66736.1"/>
    <property type="molecule type" value="Genomic_DNA"/>
</dbReference>
<keyword evidence="3" id="KW-0808">Transferase</keyword>
<gene>
    <name evidence="2" type="ORF">HXX08_03160</name>
    <name evidence="3" type="ORF">OZ401_002551</name>
</gene>
<evidence type="ECO:0000313" key="5">
    <source>
        <dbReference type="Proteomes" id="UP001431572"/>
    </source>
</evidence>
<dbReference type="InterPro" id="IPR028098">
    <property type="entry name" value="Glyco_trans_4-like_N"/>
</dbReference>
<reference evidence="3" key="2">
    <citation type="journal article" date="2024" name="Nature">
        <title>Anoxygenic phototroph of the Chloroflexota uses a type I reaction centre.</title>
        <authorList>
            <person name="Tsuji J.M."/>
            <person name="Shaw N.A."/>
            <person name="Nagashima S."/>
            <person name="Venkiteswaran J.J."/>
            <person name="Schiff S.L."/>
            <person name="Watanabe T."/>
            <person name="Fukui M."/>
            <person name="Hanada S."/>
            <person name="Tank M."/>
            <person name="Neufeld J.D."/>
        </authorList>
    </citation>
    <scope>NUCLEOTIDE SEQUENCE</scope>
    <source>
        <strain evidence="3">L227-S17</strain>
    </source>
</reference>
<organism evidence="2 4">
    <name type="scientific">Candidatus Chlorohelix allophototropha</name>
    <dbReference type="NCBI Taxonomy" id="3003348"/>
    <lineage>
        <taxon>Bacteria</taxon>
        <taxon>Bacillati</taxon>
        <taxon>Chloroflexota</taxon>
        <taxon>Chloroflexia</taxon>
        <taxon>Candidatus Chloroheliales</taxon>
        <taxon>Candidatus Chloroheliaceae</taxon>
        <taxon>Candidatus Chlorohelix</taxon>
    </lineage>
</organism>